<accession>A0A1Y2CAP4</accession>
<evidence type="ECO:0000313" key="3">
    <source>
        <dbReference type="Proteomes" id="UP000193642"/>
    </source>
</evidence>
<dbReference type="CDD" id="cd04868">
    <property type="entry name" value="ACT_AK-like"/>
    <property type="match status" value="1"/>
</dbReference>
<proteinExistence type="predicted"/>
<dbReference type="Proteomes" id="UP000193642">
    <property type="component" value="Unassembled WGS sequence"/>
</dbReference>
<dbReference type="Pfam" id="PF13840">
    <property type="entry name" value="ACT_7"/>
    <property type="match status" value="1"/>
</dbReference>
<organism evidence="2 3">
    <name type="scientific">Rhizoclosmatium globosum</name>
    <dbReference type="NCBI Taxonomy" id="329046"/>
    <lineage>
        <taxon>Eukaryota</taxon>
        <taxon>Fungi</taxon>
        <taxon>Fungi incertae sedis</taxon>
        <taxon>Chytridiomycota</taxon>
        <taxon>Chytridiomycota incertae sedis</taxon>
        <taxon>Chytridiomycetes</taxon>
        <taxon>Chytridiales</taxon>
        <taxon>Chytriomycetaceae</taxon>
        <taxon>Rhizoclosmatium</taxon>
    </lineage>
</organism>
<dbReference type="GO" id="GO:0006520">
    <property type="term" value="P:amino acid metabolic process"/>
    <property type="evidence" value="ECO:0007669"/>
    <property type="project" value="UniProtKB-ARBA"/>
</dbReference>
<feature type="domain" description="CASTOR ACT" evidence="1">
    <location>
        <begin position="81"/>
        <end position="140"/>
    </location>
</feature>
<reference evidence="2 3" key="1">
    <citation type="submission" date="2016-07" db="EMBL/GenBank/DDBJ databases">
        <title>Pervasive Adenine N6-methylation of Active Genes in Fungi.</title>
        <authorList>
            <consortium name="DOE Joint Genome Institute"/>
            <person name="Mondo S.J."/>
            <person name="Dannebaum R.O."/>
            <person name="Kuo R.C."/>
            <person name="Labutti K."/>
            <person name="Haridas S."/>
            <person name="Kuo A."/>
            <person name="Salamov A."/>
            <person name="Ahrendt S.R."/>
            <person name="Lipzen A."/>
            <person name="Sullivan W."/>
            <person name="Andreopoulos W.B."/>
            <person name="Clum A."/>
            <person name="Lindquist E."/>
            <person name="Daum C."/>
            <person name="Ramamoorthy G.K."/>
            <person name="Gryganskyi A."/>
            <person name="Culley D."/>
            <person name="Magnuson J.K."/>
            <person name="James T.Y."/>
            <person name="O'Malley M.A."/>
            <person name="Stajich J.E."/>
            <person name="Spatafora J.W."/>
            <person name="Visel A."/>
            <person name="Grigoriev I.V."/>
        </authorList>
    </citation>
    <scope>NUCLEOTIDE SEQUENCE [LARGE SCALE GENOMIC DNA]</scope>
    <source>
        <strain evidence="2 3">JEL800</strain>
    </source>
</reference>
<dbReference type="InterPro" id="IPR045865">
    <property type="entry name" value="ACT-like_dom_sf"/>
</dbReference>
<dbReference type="SUPFAM" id="SSF55021">
    <property type="entry name" value="ACT-like"/>
    <property type="match status" value="1"/>
</dbReference>
<gene>
    <name evidence="2" type="ORF">BCR33DRAFT_766250</name>
</gene>
<dbReference type="OrthoDB" id="58529at2759"/>
<dbReference type="GO" id="GO:0046394">
    <property type="term" value="P:carboxylic acid biosynthetic process"/>
    <property type="evidence" value="ECO:0007669"/>
    <property type="project" value="UniProtKB-ARBA"/>
</dbReference>
<dbReference type="PANTHER" id="PTHR31131">
    <property type="entry name" value="CHROMOSOME 1, WHOLE GENOME SHOTGUN SEQUENCE"/>
    <property type="match status" value="1"/>
</dbReference>
<dbReference type="InterPro" id="IPR027795">
    <property type="entry name" value="CASTOR_ACT_dom"/>
</dbReference>
<dbReference type="PANTHER" id="PTHR31131:SF6">
    <property type="entry name" value="CASTOR ACT DOMAIN-CONTAINING PROTEIN"/>
    <property type="match status" value="1"/>
</dbReference>
<dbReference type="Gene3D" id="3.30.2130.10">
    <property type="entry name" value="VC0802-like"/>
    <property type="match status" value="1"/>
</dbReference>
<comment type="caution">
    <text evidence="2">The sequence shown here is derived from an EMBL/GenBank/DDBJ whole genome shotgun (WGS) entry which is preliminary data.</text>
</comment>
<sequence>MSTNTLTLSLLSDTYTIAKWKPAAIVSLWPLLLPLTEPKTPKSFFSLSVTHEEASLVVPHQIVANLQSQLELKTKDFPLSTEEGYAAFMVHGPLDFALVGILAQLTTALAKESISVFAVSTFNTDYILVKKDKAQAAIDAWKTHSNSFAVNIIQ</sequence>
<dbReference type="PIRSF" id="PIRSF008459">
    <property type="entry name" value="UCP008459"/>
    <property type="match status" value="1"/>
</dbReference>
<name>A0A1Y2CAP4_9FUNG</name>
<evidence type="ECO:0000259" key="1">
    <source>
        <dbReference type="Pfam" id="PF13840"/>
    </source>
</evidence>
<evidence type="ECO:0000313" key="2">
    <source>
        <dbReference type="EMBL" id="ORY44108.1"/>
    </source>
</evidence>
<keyword evidence="3" id="KW-1185">Reference proteome</keyword>
<dbReference type="AlphaFoldDB" id="A0A1Y2CAP4"/>
<dbReference type="EMBL" id="MCGO01000023">
    <property type="protein sequence ID" value="ORY44108.1"/>
    <property type="molecule type" value="Genomic_DNA"/>
</dbReference>
<protein>
    <recommendedName>
        <fullName evidence="1">CASTOR ACT domain-containing protein</fullName>
    </recommendedName>
</protein>
<dbReference type="InterPro" id="IPR051719">
    <property type="entry name" value="CASTOR_mTORC1"/>
</dbReference>
<dbReference type="InterPro" id="IPR016540">
    <property type="entry name" value="UCP008459"/>
</dbReference>